<keyword evidence="16" id="KW-0508">mRNA splicing</keyword>
<dbReference type="Pfam" id="PF00013">
    <property type="entry name" value="KH_1"/>
    <property type="match status" value="2"/>
</dbReference>
<organism evidence="22 23">
    <name type="scientific">Pleurodeles waltl</name>
    <name type="common">Iberian ribbed newt</name>
    <dbReference type="NCBI Taxonomy" id="8319"/>
    <lineage>
        <taxon>Eukaryota</taxon>
        <taxon>Metazoa</taxon>
        <taxon>Chordata</taxon>
        <taxon>Craniata</taxon>
        <taxon>Vertebrata</taxon>
        <taxon>Euteleostomi</taxon>
        <taxon>Amphibia</taxon>
        <taxon>Batrachia</taxon>
        <taxon>Caudata</taxon>
        <taxon>Salamandroidea</taxon>
        <taxon>Salamandridae</taxon>
        <taxon>Pleurodelinae</taxon>
        <taxon>Pleurodeles</taxon>
    </lineage>
</organism>
<dbReference type="SMART" id="SM00322">
    <property type="entry name" value="KH"/>
    <property type="match status" value="2"/>
</dbReference>
<keyword evidence="7" id="KW-0597">Phosphoprotein</keyword>
<dbReference type="SUPFAM" id="SSF54791">
    <property type="entry name" value="Eukaryotic type KH-domain (KH-domain type I)"/>
    <property type="match status" value="2"/>
</dbReference>
<gene>
    <name evidence="22" type="ORF">NDU88_003813</name>
</gene>
<keyword evidence="13" id="KW-0238">DNA-binding</keyword>
<evidence type="ECO:0000256" key="18">
    <source>
        <dbReference type="ARBA" id="ARBA00023274"/>
    </source>
</evidence>
<keyword evidence="6" id="KW-0678">Repressor</keyword>
<keyword evidence="11 19" id="KW-0694">RNA-binding</keyword>
<dbReference type="GO" id="GO:0005737">
    <property type="term" value="C:cytoplasm"/>
    <property type="evidence" value="ECO:0007669"/>
    <property type="project" value="UniProtKB-SubCell"/>
</dbReference>
<evidence type="ECO:0000256" key="14">
    <source>
        <dbReference type="ARBA" id="ARBA00023159"/>
    </source>
</evidence>
<evidence type="ECO:0000256" key="16">
    <source>
        <dbReference type="ARBA" id="ARBA00023187"/>
    </source>
</evidence>
<feature type="domain" description="K Homology" evidence="21">
    <location>
        <begin position="39"/>
        <end position="107"/>
    </location>
</feature>
<dbReference type="Proteomes" id="UP001066276">
    <property type="component" value="Chromosome 12"/>
</dbReference>
<feature type="compositionally biased region" description="Basic and acidic residues" evidence="20">
    <location>
        <begin position="1"/>
        <end position="10"/>
    </location>
</feature>
<dbReference type="Gene3D" id="3.30.1370.10">
    <property type="entry name" value="K Homology domain, type 1"/>
    <property type="match status" value="2"/>
</dbReference>
<name>A0AAV7L2V8_PLEWA</name>
<evidence type="ECO:0000256" key="9">
    <source>
        <dbReference type="ARBA" id="ARBA00022728"/>
    </source>
</evidence>
<dbReference type="GO" id="GO:0006397">
    <property type="term" value="P:mRNA processing"/>
    <property type="evidence" value="ECO:0007669"/>
    <property type="project" value="UniProtKB-KW"/>
</dbReference>
<keyword evidence="18" id="KW-0687">Ribonucleoprotein</keyword>
<evidence type="ECO:0000256" key="5">
    <source>
        <dbReference type="ARBA" id="ARBA00022490"/>
    </source>
</evidence>
<accession>A0AAV7L2V8</accession>
<dbReference type="GO" id="GO:0003723">
    <property type="term" value="F:RNA binding"/>
    <property type="evidence" value="ECO:0007669"/>
    <property type="project" value="UniProtKB-UniRule"/>
</dbReference>
<evidence type="ECO:0000256" key="8">
    <source>
        <dbReference type="ARBA" id="ARBA00022664"/>
    </source>
</evidence>
<evidence type="ECO:0000256" key="7">
    <source>
        <dbReference type="ARBA" id="ARBA00022553"/>
    </source>
</evidence>
<feature type="domain" description="K Homology" evidence="21">
    <location>
        <begin position="120"/>
        <end position="191"/>
    </location>
</feature>
<evidence type="ECO:0000256" key="15">
    <source>
        <dbReference type="ARBA" id="ARBA00023163"/>
    </source>
</evidence>
<evidence type="ECO:0000256" key="17">
    <source>
        <dbReference type="ARBA" id="ARBA00023242"/>
    </source>
</evidence>
<dbReference type="EMBL" id="JANPWB010000016">
    <property type="protein sequence ID" value="KAJ1083658.1"/>
    <property type="molecule type" value="Genomic_DNA"/>
</dbReference>
<feature type="region of interest" description="Disordered" evidence="20">
    <location>
        <begin position="232"/>
        <end position="280"/>
    </location>
</feature>
<evidence type="ECO:0000256" key="10">
    <source>
        <dbReference type="ARBA" id="ARBA00022737"/>
    </source>
</evidence>
<evidence type="ECO:0000256" key="20">
    <source>
        <dbReference type="SAM" id="MobiDB-lite"/>
    </source>
</evidence>
<reference evidence="22" key="1">
    <citation type="journal article" date="2022" name="bioRxiv">
        <title>Sequencing and chromosome-scale assembly of the giantPleurodeles waltlgenome.</title>
        <authorList>
            <person name="Brown T."/>
            <person name="Elewa A."/>
            <person name="Iarovenko S."/>
            <person name="Subramanian E."/>
            <person name="Araus A.J."/>
            <person name="Petzold A."/>
            <person name="Susuki M."/>
            <person name="Suzuki K.-i.T."/>
            <person name="Hayashi T."/>
            <person name="Toyoda A."/>
            <person name="Oliveira C."/>
            <person name="Osipova E."/>
            <person name="Leigh N.D."/>
            <person name="Simon A."/>
            <person name="Yun M.H."/>
        </authorList>
    </citation>
    <scope>NUCLEOTIDE SEQUENCE</scope>
    <source>
        <strain evidence="22">20211129_DDA</strain>
        <tissue evidence="22">Liver</tissue>
    </source>
</reference>
<keyword evidence="10" id="KW-0677">Repeat</keyword>
<evidence type="ECO:0000313" key="22">
    <source>
        <dbReference type="EMBL" id="KAJ1083658.1"/>
    </source>
</evidence>
<keyword evidence="8" id="KW-0507">mRNA processing</keyword>
<dbReference type="PANTHER" id="PTHR10288">
    <property type="entry name" value="KH DOMAIN CONTAINING RNA BINDING PROTEIN"/>
    <property type="match status" value="1"/>
</dbReference>
<comment type="subcellular location">
    <subcellularLocation>
        <location evidence="1">Cytoplasm</location>
    </subcellularLocation>
    <subcellularLocation>
        <location evidence="2">Nucleus</location>
        <location evidence="2">Nucleoplasm</location>
    </subcellularLocation>
</comment>
<evidence type="ECO:0000256" key="11">
    <source>
        <dbReference type="ARBA" id="ARBA00022884"/>
    </source>
</evidence>
<keyword evidence="4" id="KW-0488">Methylation</keyword>
<sequence length="280" mass="31620">MESETEHEVEFNSAETNGKRPAAEKNEEQAPKRSRSTGEKIDVRILLQSKNAGAVIGKGGKNITALRSDFKANISVAGYQGPDRILSISADKDAIGDILKKIIPTFTFNTQPQGYKGSDLDCELRLLIHQSLVGGIIGVKGAKIKELRESTQTTLTVFRECCPHSTDRVVLIGGKRERVIEGVKVILDLISETPIKGHSQPYEPDYYDDTYDYGGFGMMYDDYEERPMSYPVQRRGDYDRMPPSRSGRPMYSSRRDYDDYDDYYDMSPRRGPPVSSRPRW</sequence>
<keyword evidence="12" id="KW-0805">Transcription regulation</keyword>
<keyword evidence="17" id="KW-0539">Nucleus</keyword>
<dbReference type="GO" id="GO:0008380">
    <property type="term" value="P:RNA splicing"/>
    <property type="evidence" value="ECO:0007669"/>
    <property type="project" value="UniProtKB-KW"/>
</dbReference>
<evidence type="ECO:0000313" key="23">
    <source>
        <dbReference type="Proteomes" id="UP001066276"/>
    </source>
</evidence>
<evidence type="ECO:0000256" key="1">
    <source>
        <dbReference type="ARBA" id="ARBA00004496"/>
    </source>
</evidence>
<dbReference type="InterPro" id="IPR012987">
    <property type="entry name" value="ROK_N"/>
</dbReference>
<keyword evidence="9" id="KW-0747">Spliceosome</keyword>
<evidence type="ECO:0000256" key="2">
    <source>
        <dbReference type="ARBA" id="ARBA00004642"/>
    </source>
</evidence>
<dbReference type="AlphaFoldDB" id="A0AAV7L2V8"/>
<dbReference type="InterPro" id="IPR036612">
    <property type="entry name" value="KH_dom_type_1_sf"/>
</dbReference>
<keyword evidence="5" id="KW-0963">Cytoplasm</keyword>
<evidence type="ECO:0000256" key="4">
    <source>
        <dbReference type="ARBA" id="ARBA00022481"/>
    </source>
</evidence>
<evidence type="ECO:0000256" key="19">
    <source>
        <dbReference type="PROSITE-ProRule" id="PRU00117"/>
    </source>
</evidence>
<evidence type="ECO:0000256" key="3">
    <source>
        <dbReference type="ARBA" id="ARBA00018447"/>
    </source>
</evidence>
<evidence type="ECO:0000256" key="6">
    <source>
        <dbReference type="ARBA" id="ARBA00022491"/>
    </source>
</evidence>
<dbReference type="CDD" id="cd22433">
    <property type="entry name" value="KH-I_HNRNPK_rpt2"/>
    <property type="match status" value="1"/>
</dbReference>
<dbReference type="GO" id="GO:0005681">
    <property type="term" value="C:spliceosomal complex"/>
    <property type="evidence" value="ECO:0007669"/>
    <property type="project" value="UniProtKB-KW"/>
</dbReference>
<keyword evidence="15" id="KW-0804">Transcription</keyword>
<proteinExistence type="predicted"/>
<protein>
    <recommendedName>
        <fullName evidence="3">Heterogeneous nuclear ribonucleoprotein K</fullName>
    </recommendedName>
</protein>
<dbReference type="FunFam" id="3.30.1370.10:FF:000023">
    <property type="entry name" value="Heterogeneous nuclear ribonucleoprotein K, like"/>
    <property type="match status" value="1"/>
</dbReference>
<dbReference type="PROSITE" id="PS50084">
    <property type="entry name" value="KH_TYPE_1"/>
    <property type="match status" value="2"/>
</dbReference>
<dbReference type="InterPro" id="IPR004088">
    <property type="entry name" value="KH_dom_type_1"/>
</dbReference>
<evidence type="ECO:0000256" key="12">
    <source>
        <dbReference type="ARBA" id="ARBA00023015"/>
    </source>
</evidence>
<feature type="region of interest" description="Disordered" evidence="20">
    <location>
        <begin position="1"/>
        <end position="38"/>
    </location>
</feature>
<feature type="compositionally biased region" description="Basic and acidic residues" evidence="20">
    <location>
        <begin position="17"/>
        <end position="38"/>
    </location>
</feature>
<dbReference type="GO" id="GO:0003677">
    <property type="term" value="F:DNA binding"/>
    <property type="evidence" value="ECO:0007669"/>
    <property type="project" value="UniProtKB-KW"/>
</dbReference>
<dbReference type="InterPro" id="IPR004087">
    <property type="entry name" value="KH_dom"/>
</dbReference>
<keyword evidence="23" id="KW-1185">Reference proteome</keyword>
<keyword evidence="14" id="KW-0010">Activator</keyword>
<comment type="caution">
    <text evidence="22">The sequence shown here is derived from an EMBL/GenBank/DDBJ whole genome shotgun (WGS) entry which is preliminary data.</text>
</comment>
<dbReference type="Pfam" id="PF08067">
    <property type="entry name" value="ROKNT"/>
    <property type="match status" value="1"/>
</dbReference>
<evidence type="ECO:0000259" key="21">
    <source>
        <dbReference type="SMART" id="SM00322"/>
    </source>
</evidence>
<dbReference type="GO" id="GO:0005654">
    <property type="term" value="C:nucleoplasm"/>
    <property type="evidence" value="ECO:0007669"/>
    <property type="project" value="UniProtKB-SubCell"/>
</dbReference>
<dbReference type="CDD" id="cd22432">
    <property type="entry name" value="KH-I_HNRNPK_rpt1"/>
    <property type="match status" value="1"/>
</dbReference>
<evidence type="ECO:0000256" key="13">
    <source>
        <dbReference type="ARBA" id="ARBA00023125"/>
    </source>
</evidence>